<reference evidence="2" key="1">
    <citation type="submission" date="2016-10" db="EMBL/GenBank/DDBJ databases">
        <authorList>
            <person name="Varghese N."/>
            <person name="Submissions S."/>
        </authorList>
    </citation>
    <scope>NUCLEOTIDE SEQUENCE [LARGE SCALE GENOMIC DNA]</scope>
    <source>
        <strain evidence="2">S7</strain>
    </source>
</reference>
<dbReference type="STRING" id="1884432.SAMN05518683_101213"/>
<gene>
    <name evidence="1" type="ORF">SAMN05518683_101213</name>
</gene>
<dbReference type="OrthoDB" id="1675670at2"/>
<dbReference type="Proteomes" id="UP000198892">
    <property type="component" value="Unassembled WGS sequence"/>
</dbReference>
<dbReference type="RefSeq" id="WP_093334790.1">
    <property type="nucleotide sequence ID" value="NZ_FOXD01000001.1"/>
</dbReference>
<evidence type="ECO:0000313" key="2">
    <source>
        <dbReference type="Proteomes" id="UP000198892"/>
    </source>
</evidence>
<name>A0A1I5LE45_9BACI</name>
<protein>
    <submittedName>
        <fullName evidence="1">Uncharacterized protein</fullName>
    </submittedName>
</protein>
<proteinExistence type="predicted"/>
<organism evidence="1 2">
    <name type="scientific">Salibacterium halotolerans</name>
    <dbReference type="NCBI Taxonomy" id="1884432"/>
    <lineage>
        <taxon>Bacteria</taxon>
        <taxon>Bacillati</taxon>
        <taxon>Bacillota</taxon>
        <taxon>Bacilli</taxon>
        <taxon>Bacillales</taxon>
        <taxon>Bacillaceae</taxon>
    </lineage>
</organism>
<dbReference type="AlphaFoldDB" id="A0A1I5LE45"/>
<evidence type="ECO:0000313" key="1">
    <source>
        <dbReference type="EMBL" id="SFO95639.1"/>
    </source>
</evidence>
<accession>A0A1I5LE45</accession>
<keyword evidence="2" id="KW-1185">Reference proteome</keyword>
<dbReference type="EMBL" id="FOXD01000001">
    <property type="protein sequence ID" value="SFO95639.1"/>
    <property type="molecule type" value="Genomic_DNA"/>
</dbReference>
<sequence>MSELWNQLHPKVIEVKTIIENERATAPDGFTKEDVNLEASKLWDNGFDIMFCRILKEISMGMYVLHLTMSYLQDIIKLY</sequence>